<feature type="compositionally biased region" description="Low complexity" evidence="1">
    <location>
        <begin position="132"/>
        <end position="158"/>
    </location>
</feature>
<evidence type="ECO:0000256" key="1">
    <source>
        <dbReference type="SAM" id="MobiDB-lite"/>
    </source>
</evidence>
<comment type="caution">
    <text evidence="3">The sequence shown here is derived from an EMBL/GenBank/DDBJ whole genome shotgun (WGS) entry which is preliminary data.</text>
</comment>
<dbReference type="EMBL" id="NBXB01000017">
    <property type="protein sequence ID" value="RFA15888.1"/>
    <property type="molecule type" value="Genomic_DNA"/>
</dbReference>
<feature type="compositionally biased region" description="Basic and acidic residues" evidence="1">
    <location>
        <begin position="1"/>
        <end position="41"/>
    </location>
</feature>
<sequence length="408" mass="41811">MPHDEQPLTRRALRELERQKPRKQQKEDAKAAEEADAERRAAATAAATDAPVATPEPTTEPDSVPAEPGVSAPVTDSVDVVPFAPATPAGAAPSLSRRARRVVSVDHPFAEQHAAGSQDAAGAGDADRGEAQPEAQAEAPSSPTTGPIIAEIIPEAPETNSIEIVPTGSVETIEDTRGDSSGSGFSEDTSEVAVPVEELIVVDPSVDEEVATQEDEEFAEIDDTVAPEAVHVITIDENPSGPILSPLFPKSDERAREVDAARAQSPFDALIATRGVGSSNSVSTTSALVLPSVPHHGDVGTALDETGEVIITGSIDLPMSLGSMGAAPADGLESSELDAYLDPDGDVGSDVAPVSASRAVSTHGASSGLIAPPKRSRANAPVILMVTAGVLAVGVVGLLVAVFALRIF</sequence>
<keyword evidence="2" id="KW-1133">Transmembrane helix</keyword>
<keyword evidence="2" id="KW-0472">Membrane</keyword>
<dbReference type="Proteomes" id="UP000256541">
    <property type="component" value="Unassembled WGS sequence"/>
</dbReference>
<gene>
    <name evidence="3" type="ORF">B7R22_05670</name>
</gene>
<evidence type="ECO:0000256" key="2">
    <source>
        <dbReference type="SAM" id="Phobius"/>
    </source>
</evidence>
<feature type="compositionally biased region" description="Low complexity" evidence="1">
    <location>
        <begin position="82"/>
        <end position="96"/>
    </location>
</feature>
<feature type="transmembrane region" description="Helical" evidence="2">
    <location>
        <begin position="382"/>
        <end position="405"/>
    </location>
</feature>
<organism evidence="3 4">
    <name type="scientific">Subtercola boreus</name>
    <dbReference type="NCBI Taxonomy" id="120213"/>
    <lineage>
        <taxon>Bacteria</taxon>
        <taxon>Bacillati</taxon>
        <taxon>Actinomycetota</taxon>
        <taxon>Actinomycetes</taxon>
        <taxon>Micrococcales</taxon>
        <taxon>Microbacteriaceae</taxon>
        <taxon>Subtercola</taxon>
    </lineage>
</organism>
<evidence type="ECO:0000313" key="3">
    <source>
        <dbReference type="EMBL" id="RFA15888.1"/>
    </source>
</evidence>
<dbReference type="AlphaFoldDB" id="A0A3E0W2T8"/>
<feature type="compositionally biased region" description="Low complexity" evidence="1">
    <location>
        <begin position="114"/>
        <end position="124"/>
    </location>
</feature>
<evidence type="ECO:0000313" key="4">
    <source>
        <dbReference type="Proteomes" id="UP000256541"/>
    </source>
</evidence>
<protein>
    <submittedName>
        <fullName evidence="3">Uncharacterized protein</fullName>
    </submittedName>
</protein>
<accession>A0A3E0W2T8</accession>
<feature type="compositionally biased region" description="Low complexity" evidence="1">
    <location>
        <begin position="42"/>
        <end position="62"/>
    </location>
</feature>
<feature type="region of interest" description="Disordered" evidence="1">
    <location>
        <begin position="1"/>
        <end position="190"/>
    </location>
</feature>
<keyword evidence="2" id="KW-0812">Transmembrane</keyword>
<proteinExistence type="predicted"/>
<reference evidence="3 4" key="1">
    <citation type="submission" date="2017-04" db="EMBL/GenBank/DDBJ databases">
        <title>Comparative genome analysis of Subtercola boreus.</title>
        <authorList>
            <person name="Cho Y.-J."/>
            <person name="Cho A."/>
            <person name="Kim O.-S."/>
            <person name="Lee J.-I."/>
        </authorList>
    </citation>
    <scope>NUCLEOTIDE SEQUENCE [LARGE SCALE GENOMIC DNA]</scope>
    <source>
        <strain evidence="3 4">P27479</strain>
    </source>
</reference>
<name>A0A3E0W2T8_9MICO</name>